<evidence type="ECO:0000313" key="2">
    <source>
        <dbReference type="EMBL" id="MBU9722770.1"/>
    </source>
</evidence>
<keyword evidence="1" id="KW-0472">Membrane</keyword>
<dbReference type="Proteomes" id="UP000790580">
    <property type="component" value="Unassembled WGS sequence"/>
</dbReference>
<dbReference type="RefSeq" id="WP_088076945.1">
    <property type="nucleotide sequence ID" value="NZ_JAHQCR010000060.1"/>
</dbReference>
<feature type="transmembrane region" description="Helical" evidence="1">
    <location>
        <begin position="154"/>
        <end position="176"/>
    </location>
</feature>
<feature type="transmembrane region" description="Helical" evidence="1">
    <location>
        <begin position="101"/>
        <end position="122"/>
    </location>
</feature>
<accession>A0ABS6JWJ9</accession>
<protein>
    <submittedName>
        <fullName evidence="2">DUF443 domain-containing protein</fullName>
    </submittedName>
</protein>
<keyword evidence="3" id="KW-1185">Reference proteome</keyword>
<gene>
    <name evidence="2" type="ORF">KS407_15240</name>
</gene>
<comment type="caution">
    <text evidence="2">The sequence shown here is derived from an EMBL/GenBank/DDBJ whole genome shotgun (WGS) entry which is preliminary data.</text>
</comment>
<feature type="transmembrane region" description="Helical" evidence="1">
    <location>
        <begin position="182"/>
        <end position="205"/>
    </location>
</feature>
<feature type="transmembrane region" description="Helical" evidence="1">
    <location>
        <begin position="32"/>
        <end position="51"/>
    </location>
</feature>
<proteinExistence type="predicted"/>
<dbReference type="NCBIfam" id="TIGR01218">
    <property type="entry name" value="Gpos_tandem_5TM"/>
    <property type="match status" value="1"/>
</dbReference>
<evidence type="ECO:0000256" key="1">
    <source>
        <dbReference type="SAM" id="Phobius"/>
    </source>
</evidence>
<feature type="transmembrane region" description="Helical" evidence="1">
    <location>
        <begin position="72"/>
        <end position="89"/>
    </location>
</feature>
<keyword evidence="1" id="KW-1133">Transmembrane helix</keyword>
<dbReference type="Pfam" id="PF04276">
    <property type="entry name" value="DUF443"/>
    <property type="match status" value="1"/>
</dbReference>
<evidence type="ECO:0000313" key="3">
    <source>
        <dbReference type="Proteomes" id="UP000790580"/>
    </source>
</evidence>
<name>A0ABS6JWJ9_9BACI</name>
<dbReference type="EMBL" id="JAHQCR010000060">
    <property type="protein sequence ID" value="MBU9722770.1"/>
    <property type="molecule type" value="Genomic_DNA"/>
</dbReference>
<keyword evidence="1" id="KW-0812">Transmembrane</keyword>
<organism evidence="2 3">
    <name type="scientific">Evansella alkalicola</name>
    <dbReference type="NCBI Taxonomy" id="745819"/>
    <lineage>
        <taxon>Bacteria</taxon>
        <taxon>Bacillati</taxon>
        <taxon>Bacillota</taxon>
        <taxon>Bacilli</taxon>
        <taxon>Bacillales</taxon>
        <taxon>Bacillaceae</taxon>
        <taxon>Evansella</taxon>
    </lineage>
</organism>
<sequence length="215" mass="24932">MKCEVRPVYRNPRFRILKIEEQTYILDMTKSIWYILIPFLTWIVPHKVYLVDEVEINKHFKIPKINTSKKNVSLLFTAGIGIALGNMLTPLSDYMDLESSLMLNIIIVVVIILLGFGLCAYLSHGYKQKFYHALPLEGNIQEQIWIRPMSLKHFLKCFFIYVFSLGVTVLFFIVFIHEGHLVPIIVATIFFIAVLLVNIMTVLPGHTTVKFKEKK</sequence>
<dbReference type="InterPro" id="IPR005915">
    <property type="entry name" value="Tandem_5TM"/>
</dbReference>
<reference evidence="2 3" key="1">
    <citation type="submission" date="2021-06" db="EMBL/GenBank/DDBJ databases">
        <title>Bacillus sp. RD4P76, an endophyte from a halophyte.</title>
        <authorList>
            <person name="Sun J.-Q."/>
        </authorList>
    </citation>
    <scope>NUCLEOTIDE SEQUENCE [LARGE SCALE GENOMIC DNA]</scope>
    <source>
        <strain evidence="2 3">JCM 17098</strain>
    </source>
</reference>